<gene>
    <name evidence="1" type="ORF">SAMN04488111_1608</name>
</gene>
<name>A0A238X6F1_9FLAO</name>
<protein>
    <recommendedName>
        <fullName evidence="3">DUF4286 domain-containing protein</fullName>
    </recommendedName>
</protein>
<proteinExistence type="predicted"/>
<evidence type="ECO:0000313" key="2">
    <source>
        <dbReference type="Proteomes" id="UP000198412"/>
    </source>
</evidence>
<evidence type="ECO:0000313" key="1">
    <source>
        <dbReference type="EMBL" id="SNR54270.1"/>
    </source>
</evidence>
<dbReference type="Pfam" id="PF14114">
    <property type="entry name" value="DUF4286"/>
    <property type="match status" value="1"/>
</dbReference>
<dbReference type="EMBL" id="FZNX01000002">
    <property type="protein sequence ID" value="SNR54270.1"/>
    <property type="molecule type" value="Genomic_DNA"/>
</dbReference>
<accession>A0A238X6F1</accession>
<dbReference type="Proteomes" id="UP000198412">
    <property type="component" value="Unassembled WGS sequence"/>
</dbReference>
<keyword evidence="2" id="KW-1185">Reference proteome</keyword>
<organism evidence="1 2">
    <name type="scientific">Lutibacter flavus</name>
    <dbReference type="NCBI Taxonomy" id="691689"/>
    <lineage>
        <taxon>Bacteria</taxon>
        <taxon>Pseudomonadati</taxon>
        <taxon>Bacteroidota</taxon>
        <taxon>Flavobacteriia</taxon>
        <taxon>Flavobacteriales</taxon>
        <taxon>Flavobacteriaceae</taxon>
        <taxon>Lutibacter</taxon>
    </lineage>
</organism>
<dbReference type="AlphaFoldDB" id="A0A238X6F1"/>
<dbReference type="OrthoDB" id="1121837at2"/>
<evidence type="ECO:0008006" key="3">
    <source>
        <dbReference type="Google" id="ProtNLM"/>
    </source>
</evidence>
<reference evidence="2" key="1">
    <citation type="submission" date="2017-06" db="EMBL/GenBank/DDBJ databases">
        <authorList>
            <person name="Varghese N."/>
            <person name="Submissions S."/>
        </authorList>
    </citation>
    <scope>NUCLEOTIDE SEQUENCE [LARGE SCALE GENOMIC DNA]</scope>
    <source>
        <strain evidence="2">DSM 27993</strain>
    </source>
</reference>
<dbReference type="InterPro" id="IPR025563">
    <property type="entry name" value="DUF4286"/>
</dbReference>
<sequence length="110" mass="12708">MYIYNVTTNVDESIHLEWLKWMKEKHIPEMLSTGKFSNAKMSQVMIEEEMGGVTYSVQYTTDSVETLEAYYNEDAQKLGDEAMSLFKNRIVAFGTELKVISEQFSMSVKN</sequence>
<dbReference type="RefSeq" id="WP_089377914.1">
    <property type="nucleotide sequence ID" value="NZ_FZNX01000002.1"/>
</dbReference>